<protein>
    <submittedName>
        <fullName evidence="1">Uncharacterized protein</fullName>
    </submittedName>
</protein>
<sequence length="48" mass="5108">MRAAAREPGGGGTPMMPVSRRQAGWLPCLDPIVCLDKLRGVVSNRSAE</sequence>
<evidence type="ECO:0000313" key="1">
    <source>
        <dbReference type="EMBL" id="EDP13014.1"/>
    </source>
</evidence>
<reference evidence="1 2" key="2">
    <citation type="submission" date="2007-09" db="EMBL/GenBank/DDBJ databases">
        <title>Draft genome sequence of Clostridium bolteae (ATCC BAA-613).</title>
        <authorList>
            <person name="Sudarsanam P."/>
            <person name="Ley R."/>
            <person name="Guruge J."/>
            <person name="Turnbaugh P.J."/>
            <person name="Mahowald M."/>
            <person name="Liep D."/>
            <person name="Gordon J."/>
        </authorList>
    </citation>
    <scope>NUCLEOTIDE SEQUENCE [LARGE SCALE GENOMIC DNA]</scope>
    <source>
        <strain evidence="2">ATCC BAA-613 / DSM 15670 / CCUG 46953 / JCM 12243 / WAL 16351</strain>
    </source>
</reference>
<evidence type="ECO:0000313" key="2">
    <source>
        <dbReference type="Proteomes" id="UP000005396"/>
    </source>
</evidence>
<name>A8S3K3_ENTBW</name>
<dbReference type="AlphaFoldDB" id="A8S3K3"/>
<dbReference type="PaxDb" id="411902-CLOBOL_06646"/>
<dbReference type="EMBL" id="ABCC02000057">
    <property type="protein sequence ID" value="EDP13014.1"/>
    <property type="molecule type" value="Genomic_DNA"/>
</dbReference>
<reference evidence="1 2" key="1">
    <citation type="submission" date="2007-08" db="EMBL/GenBank/DDBJ databases">
        <authorList>
            <person name="Fulton L."/>
            <person name="Clifton S."/>
            <person name="Fulton B."/>
            <person name="Xu J."/>
            <person name="Minx P."/>
            <person name="Pepin K.H."/>
            <person name="Johnson M."/>
            <person name="Thiruvilangam P."/>
            <person name="Bhonagiri V."/>
            <person name="Nash W.E."/>
            <person name="Mardis E.R."/>
            <person name="Wilson R.K."/>
        </authorList>
    </citation>
    <scope>NUCLEOTIDE SEQUENCE [LARGE SCALE GENOMIC DNA]</scope>
    <source>
        <strain evidence="2">ATCC BAA-613 / DSM 15670 / CCUG 46953 / JCM 12243 / WAL 16351</strain>
    </source>
</reference>
<dbReference type="Proteomes" id="UP000005396">
    <property type="component" value="Unassembled WGS sequence"/>
</dbReference>
<comment type="caution">
    <text evidence="1">The sequence shown here is derived from an EMBL/GenBank/DDBJ whole genome shotgun (WGS) entry which is preliminary data.</text>
</comment>
<gene>
    <name evidence="1" type="ORF">CLOBOL_06646</name>
</gene>
<organism evidence="1 2">
    <name type="scientific">Enterocloster bolteae (strain ATCC BAA-613 / DSM 15670 / CCUG 46953 / JCM 12243 / WAL 16351)</name>
    <name type="common">Clostridium bolteae</name>
    <dbReference type="NCBI Taxonomy" id="411902"/>
    <lineage>
        <taxon>Bacteria</taxon>
        <taxon>Bacillati</taxon>
        <taxon>Bacillota</taxon>
        <taxon>Clostridia</taxon>
        <taxon>Lachnospirales</taxon>
        <taxon>Lachnospiraceae</taxon>
        <taxon>Enterocloster</taxon>
    </lineage>
</organism>
<dbReference type="HOGENOM" id="CLU_3151215_0_0_9"/>
<proteinExistence type="predicted"/>
<accession>A8S3K3</accession>